<feature type="compositionally biased region" description="Basic and acidic residues" evidence="1">
    <location>
        <begin position="57"/>
        <end position="66"/>
    </location>
</feature>
<sequence>MPLYDYQCSACGHEMEALQKMSDAPLTDCPECKDSTLTKQVTAAAFRLSGSGWYETDFKKDNKKNLADNGNNTQTSKKETPKTPTVSKPGPAASPD</sequence>
<name>A0A6S6U4L5_9GAMM</name>
<protein>
    <submittedName>
        <fullName evidence="3">Transcriptional regulator</fullName>
    </submittedName>
</protein>
<gene>
    <name evidence="3" type="ORF">HELGO_WM15888</name>
</gene>
<accession>A0A6S6U4L5</accession>
<dbReference type="EMBL" id="CACVAT010000359">
    <property type="protein sequence ID" value="CAA6821639.1"/>
    <property type="molecule type" value="Genomic_DNA"/>
</dbReference>
<organism evidence="3">
    <name type="scientific">uncultured Thiotrichaceae bacterium</name>
    <dbReference type="NCBI Taxonomy" id="298394"/>
    <lineage>
        <taxon>Bacteria</taxon>
        <taxon>Pseudomonadati</taxon>
        <taxon>Pseudomonadota</taxon>
        <taxon>Gammaproteobacteria</taxon>
        <taxon>Thiotrichales</taxon>
        <taxon>Thiotrichaceae</taxon>
        <taxon>environmental samples</taxon>
    </lineage>
</organism>
<dbReference type="Pfam" id="PF09723">
    <property type="entry name" value="Zn_ribbon_8"/>
    <property type="match status" value="1"/>
</dbReference>
<feature type="domain" description="Putative regulatory protein FmdB zinc ribbon" evidence="2">
    <location>
        <begin position="1"/>
        <end position="42"/>
    </location>
</feature>
<dbReference type="SMART" id="SM00834">
    <property type="entry name" value="CxxC_CXXC_SSSS"/>
    <property type="match status" value="1"/>
</dbReference>
<evidence type="ECO:0000259" key="2">
    <source>
        <dbReference type="SMART" id="SM00834"/>
    </source>
</evidence>
<dbReference type="PANTHER" id="PTHR34404:SF2">
    <property type="entry name" value="CONSERVED SERINE RICH PROTEIN"/>
    <property type="match status" value="1"/>
</dbReference>
<feature type="region of interest" description="Disordered" evidence="1">
    <location>
        <begin position="57"/>
        <end position="96"/>
    </location>
</feature>
<dbReference type="InterPro" id="IPR013429">
    <property type="entry name" value="Regulatory_FmdB_Zinc_ribbon"/>
</dbReference>
<proteinExistence type="predicted"/>
<reference evidence="3" key="1">
    <citation type="submission" date="2020-01" db="EMBL/GenBank/DDBJ databases">
        <authorList>
            <person name="Meier V. D."/>
            <person name="Meier V D."/>
        </authorList>
    </citation>
    <scope>NUCLEOTIDE SEQUENCE</scope>
    <source>
        <strain evidence="3">HLG_WM_MAG_09</strain>
    </source>
</reference>
<evidence type="ECO:0000256" key="1">
    <source>
        <dbReference type="SAM" id="MobiDB-lite"/>
    </source>
</evidence>
<dbReference type="PANTHER" id="PTHR34404">
    <property type="entry name" value="REGULATORY PROTEIN, FMDB FAMILY"/>
    <property type="match status" value="1"/>
</dbReference>
<evidence type="ECO:0000313" key="3">
    <source>
        <dbReference type="EMBL" id="CAA6821639.1"/>
    </source>
</evidence>
<dbReference type="AlphaFoldDB" id="A0A6S6U4L5"/>
<dbReference type="NCBIfam" id="TIGR02605">
    <property type="entry name" value="CxxC_CxxC_SSSS"/>
    <property type="match status" value="1"/>
</dbReference>